<sequence length="79" mass="8804">MIAMRCNLCSESRWSARLIDGVISLIKKPVGIIGSRPVRSGSRTHLSRHLLKDIGLDGGGDFVSSLDEKWRRELDLLSK</sequence>
<organism evidence="1 2">
    <name type="scientific">Roseibium hamelinense</name>
    <dbReference type="NCBI Taxonomy" id="150831"/>
    <lineage>
        <taxon>Bacteria</taxon>
        <taxon>Pseudomonadati</taxon>
        <taxon>Pseudomonadota</taxon>
        <taxon>Alphaproteobacteria</taxon>
        <taxon>Hyphomicrobiales</taxon>
        <taxon>Stappiaceae</taxon>
        <taxon>Roseibium</taxon>
    </lineage>
</organism>
<proteinExistence type="predicted"/>
<evidence type="ECO:0000313" key="2">
    <source>
        <dbReference type="Proteomes" id="UP000320593"/>
    </source>
</evidence>
<comment type="caution">
    <text evidence="1">The sequence shown here is derived from an EMBL/GenBank/DDBJ whole genome shotgun (WGS) entry which is preliminary data.</text>
</comment>
<name>A0A562SNZ7_9HYPH</name>
<keyword evidence="2" id="KW-1185">Reference proteome</keyword>
<dbReference type="EMBL" id="VLLF01000008">
    <property type="protein sequence ID" value="TWI82948.1"/>
    <property type="molecule type" value="Genomic_DNA"/>
</dbReference>
<dbReference type="AlphaFoldDB" id="A0A562SNZ7"/>
<dbReference type="Proteomes" id="UP000320593">
    <property type="component" value="Unassembled WGS sequence"/>
</dbReference>
<gene>
    <name evidence="1" type="ORF">JM93_03463</name>
</gene>
<reference evidence="1 2" key="1">
    <citation type="submission" date="2019-07" db="EMBL/GenBank/DDBJ databases">
        <title>Genomic Encyclopedia of Archaeal and Bacterial Type Strains, Phase II (KMG-II): from individual species to whole genera.</title>
        <authorList>
            <person name="Goeker M."/>
        </authorList>
    </citation>
    <scope>NUCLEOTIDE SEQUENCE [LARGE SCALE GENOMIC DNA]</scope>
    <source>
        <strain evidence="1 2">ATCC BAA-252</strain>
    </source>
</reference>
<evidence type="ECO:0000313" key="1">
    <source>
        <dbReference type="EMBL" id="TWI82948.1"/>
    </source>
</evidence>
<protein>
    <submittedName>
        <fullName evidence="1">Uncharacterized protein</fullName>
    </submittedName>
</protein>
<accession>A0A562SNZ7</accession>